<sequence>MPPPGDRTAAVRSLAGRVAGFRQGASFRRTLGARARRHAVFVAIAAAGALLRVLVIVAYPPAIMYLGDSAAYLDQAWNGPWPGDWRPSGYPMFLLLIDGHAHLTRLVIVQHLLTFLAGAALYAVALHTVRTAWIAACVAAPVLLSPWVLDLGQFVLADSLFGTLVAGGVVLLARPGRPAVRACAAAGLLLGTAVTIRTVGYGPLAVGAVALLAMTARTRGHHTDTGDRVGRGGGGLARLVAFVLAAAVPIIGYSAWSVANGGTFSVSAHSGFFLYGRMAPFADCGVLSGPELRTLCDPRPVARRTQPDMYLWPDDSPLRQGDDSIPAGREELAGRFAAEVIRAQPVMVATTTAAYLIGYFSPVQHENARTSRAATWELPTELANVLPAQNPHAADGHYVLTEISRPLAGKLTAYSRLGYLSMPLVGAGLLAGAVAASAGVRRGRTRPGPVGSGPVGNGSAGGGLAGLGRMFWLASGAGLSVLVLAALTAGFDYRYLGSVIGLLGAAAVLGWTALARALMPLLRLSSSALPSVPGSGSAEATVPTEASRAGSG</sequence>
<dbReference type="Proteomes" id="UP000001549">
    <property type="component" value="Chromosome"/>
</dbReference>
<keyword evidence="4" id="KW-1185">Reference proteome</keyword>
<reference evidence="3 4" key="1">
    <citation type="submission" date="2011-05" db="EMBL/GenBank/DDBJ databases">
        <title>Complete sequence of chromosome of Frankia symbiont of Datisca glomerata.</title>
        <authorList>
            <consortium name="US DOE Joint Genome Institute"/>
            <person name="Lucas S."/>
            <person name="Han J."/>
            <person name="Lapidus A."/>
            <person name="Cheng J.-F."/>
            <person name="Goodwin L."/>
            <person name="Pitluck S."/>
            <person name="Peters L."/>
            <person name="Mikhailova N."/>
            <person name="Chertkov O."/>
            <person name="Teshima H."/>
            <person name="Han C."/>
            <person name="Tapia R."/>
            <person name="Land M."/>
            <person name="Hauser L."/>
            <person name="Kyrpides N."/>
            <person name="Ivanova N."/>
            <person name="Pagani I."/>
            <person name="Berry A."/>
            <person name="Pawlowski K."/>
            <person name="Persson T."/>
            <person name="Vanden Heuvel B."/>
            <person name="Benson D."/>
            <person name="Woyke T."/>
        </authorList>
    </citation>
    <scope>NUCLEOTIDE SEQUENCE [LARGE SCALE GENOMIC DNA]</scope>
    <source>
        <strain evidence="4">4085684</strain>
    </source>
</reference>
<dbReference type="HOGENOM" id="CLU_027789_0_0_11"/>
<evidence type="ECO:0000313" key="3">
    <source>
        <dbReference type="EMBL" id="AEH08546.1"/>
    </source>
</evidence>
<feature type="transmembrane region" description="Helical" evidence="2">
    <location>
        <begin position="38"/>
        <end position="59"/>
    </location>
</feature>
<keyword evidence="2" id="KW-0812">Transmembrane</keyword>
<feature type="transmembrane region" description="Helical" evidence="2">
    <location>
        <begin position="103"/>
        <end position="124"/>
    </location>
</feature>
<organism evidence="3 4">
    <name type="scientific">Candidatus Protofrankia datiscae</name>
    <dbReference type="NCBI Taxonomy" id="2716812"/>
    <lineage>
        <taxon>Bacteria</taxon>
        <taxon>Bacillati</taxon>
        <taxon>Actinomycetota</taxon>
        <taxon>Actinomycetes</taxon>
        <taxon>Frankiales</taxon>
        <taxon>Frankiaceae</taxon>
        <taxon>Protofrankia</taxon>
    </lineage>
</organism>
<name>F8B2J2_9ACTN</name>
<accession>F8B2J2</accession>
<protein>
    <recommendedName>
        <fullName evidence="5">Glycosyltransferase RgtA/B/C/D-like domain-containing protein</fullName>
    </recommendedName>
</protein>
<dbReference type="STRING" id="656024.FsymDg_1042"/>
<feature type="transmembrane region" description="Helical" evidence="2">
    <location>
        <begin position="495"/>
        <end position="514"/>
    </location>
</feature>
<dbReference type="AlphaFoldDB" id="F8B2J2"/>
<keyword evidence="2" id="KW-1133">Transmembrane helix</keyword>
<feature type="transmembrane region" description="Helical" evidence="2">
    <location>
        <begin position="154"/>
        <end position="172"/>
    </location>
</feature>
<feature type="region of interest" description="Disordered" evidence="1">
    <location>
        <begin position="529"/>
        <end position="552"/>
    </location>
</feature>
<dbReference type="RefSeq" id="WP_013872524.1">
    <property type="nucleotide sequence ID" value="NC_015656.1"/>
</dbReference>
<gene>
    <name evidence="3" type="ordered locus">FsymDg_1042</name>
</gene>
<keyword evidence="2" id="KW-0472">Membrane</keyword>
<dbReference type="eggNOG" id="COG1807">
    <property type="taxonomic scope" value="Bacteria"/>
</dbReference>
<feature type="transmembrane region" description="Helical" evidence="2">
    <location>
        <begin position="239"/>
        <end position="259"/>
    </location>
</feature>
<evidence type="ECO:0000256" key="2">
    <source>
        <dbReference type="SAM" id="Phobius"/>
    </source>
</evidence>
<dbReference type="EMBL" id="CP002801">
    <property type="protein sequence ID" value="AEH08546.1"/>
    <property type="molecule type" value="Genomic_DNA"/>
</dbReference>
<evidence type="ECO:0000256" key="1">
    <source>
        <dbReference type="SAM" id="MobiDB-lite"/>
    </source>
</evidence>
<feature type="transmembrane region" description="Helical" evidence="2">
    <location>
        <begin position="417"/>
        <end position="436"/>
    </location>
</feature>
<dbReference type="KEGG" id="fsy:FsymDg_1042"/>
<feature type="transmembrane region" description="Helical" evidence="2">
    <location>
        <begin position="470"/>
        <end position="489"/>
    </location>
</feature>
<evidence type="ECO:0000313" key="4">
    <source>
        <dbReference type="Proteomes" id="UP000001549"/>
    </source>
</evidence>
<evidence type="ECO:0008006" key="5">
    <source>
        <dbReference type="Google" id="ProtNLM"/>
    </source>
</evidence>
<proteinExistence type="predicted"/>
<feature type="transmembrane region" description="Helical" evidence="2">
    <location>
        <begin position="202"/>
        <end position="218"/>
    </location>
</feature>
<feature type="transmembrane region" description="Helical" evidence="2">
    <location>
        <begin position="131"/>
        <end position="148"/>
    </location>
</feature>